<dbReference type="GO" id="GO:0034244">
    <property type="term" value="P:negative regulation of transcription elongation by RNA polymerase II"/>
    <property type="evidence" value="ECO:0007669"/>
    <property type="project" value="TreeGrafter"/>
</dbReference>
<dbReference type="PROSITE" id="PS51838">
    <property type="entry name" value="HDAG"/>
    <property type="match status" value="1"/>
</dbReference>
<feature type="region of interest" description="Disordered" evidence="1">
    <location>
        <begin position="533"/>
        <end position="562"/>
    </location>
</feature>
<evidence type="ECO:0000313" key="4">
    <source>
        <dbReference type="Proteomes" id="UP000295192"/>
    </source>
</evidence>
<evidence type="ECO:0000259" key="2">
    <source>
        <dbReference type="PROSITE" id="PS51838"/>
    </source>
</evidence>
<gene>
    <name evidence="3" type="ORF">AWZ03_010631</name>
</gene>
<dbReference type="OrthoDB" id="2135488at2759"/>
<feature type="compositionally biased region" description="Polar residues" evidence="1">
    <location>
        <begin position="302"/>
        <end position="324"/>
    </location>
</feature>
<comment type="caution">
    <text evidence="3">The sequence shown here is derived from an EMBL/GenBank/DDBJ whole genome shotgun (WGS) entry which is preliminary data.</text>
</comment>
<sequence>MANVRDSDTSLWLHNKLGTSNDSWINGSICSQLNKEVLRNIKECFPDLQTQVKLKLLLSFLHIPRRLVEEWKSELEEVIEVAGLDSELWVSMLAETMKTFPATSSLNTEISDYEDTRPIFTDMVNDLRKLVNKHSDLGMLPLECQYLNKNALVSVVGQQPVPVKHFTLKRKPKSAQLRTELLHKSADAQSSLKKSSAPTIPLRSRGMPRKMTDTTPLKGIPSRMPTTGFRSPSVPGNAQRPNLSRTPAGRKDGGIKILEFTEQPLGYAAAKKRKREQQLEEQQKKQEQKQQAAAAAAAQAASNTNNNSDSPPAESAANNVSGGETPTTPTTSANNSFEIKLEPQLNQSSGSIDEQQDEQEFKAAELATKTIQPDTPSTPEYAAATLQFAQTNTAAAPTTPIRKTESKARTTKSAAKANNNNNNNNNNSYHQTPKRIKQEIEIKSEEIIVPANIKVEKIEPTIATTPTTAKTQLTSATTQRIIIQQQQAVQRAPHLLIRSTPPQQKRVNNSNNLTTTAATTTTTTVGNTTIKMEKLDIKPLSRASANPSGSGSSASSSSTTTTTILTPQQLRQATSPLANLPNNISVKITSAKTKVAAGSGAGSSGSQATSIAATAQQQQQPILINSSTPVILASTPSAQRTKPQLAASTSGIGSTTTTIPSQAIKTMPLSQLKTAANSGPVIISQTIIQPAKRAQQQQQQQQQQGATSSAAAAASQQHQQQLQQQQMVVNTSQPQTTQYILATPQPQQQQQPALPTLTSFTQTRPQTTTLYQTAAGGSGQTPTKILLKTTGTSGVVMTPLRQHQQATTLVSTNPPPLVATTAAVAAGQQTLNIQNVQLPNRPVTIQPASQAAQQQHLQAQLQQQQPLPHPQHTIVSNTTATQQPKLSQVLMQPGGAIAGGTLNVSPTAAKNKTIILTQKGVILRNIGGDMYQIPISNVGGLSGLSAGATLMTSTAAGPPSLVKTTTSTSIQPHTIQLQQQSQQQSVQPGKQLMPTLIPTNPIGGQHVIVQQQTPTSVIGNSSQQTIIRPVMTNVGGGLTTLPQGLTLIQRPGQQPQLVQVQAAPSSTQRTIITQSSAASAPQQQPRQQQQQQAQQQQQILVQHKPALQQCLVTSTSTPGNNATLPRTVQVQVTQQQQPQQQQQQATAPAAQQAPQRRGLSLSNEHVHKAHEMFRKANRVSRPDKALILGFMAGLRENPRPNSENVLVIKLGETEEKVQQEDGNTALCQVESHIRLDYNTGEWKTFQNYRLVDQTGAS</sequence>
<feature type="region of interest" description="Disordered" evidence="1">
    <location>
        <begin position="268"/>
        <end position="335"/>
    </location>
</feature>
<proteinExistence type="predicted"/>
<dbReference type="InterPro" id="IPR056557">
    <property type="entry name" value="NELF-A_N"/>
</dbReference>
<feature type="region of interest" description="Disordered" evidence="1">
    <location>
        <begin position="184"/>
        <end position="255"/>
    </location>
</feature>
<feature type="region of interest" description="Disordered" evidence="1">
    <location>
        <begin position="636"/>
        <end position="655"/>
    </location>
</feature>
<dbReference type="PANTHER" id="PTHR13328">
    <property type="entry name" value="NEGATIVE ELONGATION FACTOR A NELF-A"/>
    <property type="match status" value="1"/>
</dbReference>
<name>A0A484B296_DRONA</name>
<dbReference type="OMA" id="YILAAPQ"/>
<feature type="compositionally biased region" description="Basic and acidic residues" evidence="1">
    <location>
        <begin position="276"/>
        <end position="288"/>
    </location>
</feature>
<dbReference type="InterPro" id="IPR037517">
    <property type="entry name" value="HDAG_dom"/>
</dbReference>
<feature type="compositionally biased region" description="Low complexity" evidence="1">
    <location>
        <begin position="548"/>
        <end position="562"/>
    </location>
</feature>
<reference evidence="3 4" key="1">
    <citation type="journal article" date="2019" name="J. Hered.">
        <title>An Improved Genome Assembly for Drosophila navojoa, the Basal Species in the mojavensis Cluster.</title>
        <authorList>
            <person name="Vanderlinde T."/>
            <person name="Dupim E.G."/>
            <person name="Nazario-Yepiz N.O."/>
            <person name="Carvalho A.B."/>
        </authorList>
    </citation>
    <scope>NUCLEOTIDE SEQUENCE [LARGE SCALE GENOMIC DNA]</scope>
    <source>
        <strain evidence="3">Navoj_Jal97</strain>
        <tissue evidence="3">Whole organism</tissue>
    </source>
</reference>
<dbReference type="AlphaFoldDB" id="A0A484B296"/>
<feature type="compositionally biased region" description="Low complexity" evidence="1">
    <location>
        <begin position="1129"/>
        <end position="1155"/>
    </location>
</feature>
<dbReference type="KEGG" id="dnv:108652613"/>
<feature type="compositionally biased region" description="Polar residues" evidence="1">
    <location>
        <begin position="224"/>
        <end position="245"/>
    </location>
</feature>
<accession>A0A484B296</accession>
<organism evidence="3 4">
    <name type="scientific">Drosophila navojoa</name>
    <name type="common">Fruit fly</name>
    <dbReference type="NCBI Taxonomy" id="7232"/>
    <lineage>
        <taxon>Eukaryota</taxon>
        <taxon>Metazoa</taxon>
        <taxon>Ecdysozoa</taxon>
        <taxon>Arthropoda</taxon>
        <taxon>Hexapoda</taxon>
        <taxon>Insecta</taxon>
        <taxon>Pterygota</taxon>
        <taxon>Neoptera</taxon>
        <taxon>Endopterygota</taxon>
        <taxon>Diptera</taxon>
        <taxon>Brachycera</taxon>
        <taxon>Muscomorpha</taxon>
        <taxon>Ephydroidea</taxon>
        <taxon>Drosophilidae</taxon>
        <taxon>Drosophila</taxon>
    </lineage>
</organism>
<feature type="compositionally biased region" description="Low complexity" evidence="1">
    <location>
        <begin position="411"/>
        <end position="427"/>
    </location>
</feature>
<feature type="domain" description="HDAg" evidence="2">
    <location>
        <begin position="89"/>
        <end position="259"/>
    </location>
</feature>
<evidence type="ECO:0000256" key="1">
    <source>
        <dbReference type="SAM" id="MobiDB-lite"/>
    </source>
</evidence>
<feature type="region of interest" description="Disordered" evidence="1">
    <location>
        <begin position="694"/>
        <end position="718"/>
    </location>
</feature>
<keyword evidence="4" id="KW-1185">Reference proteome</keyword>
<evidence type="ECO:0000313" key="3">
    <source>
        <dbReference type="EMBL" id="TDG42926.1"/>
    </source>
</evidence>
<dbReference type="Proteomes" id="UP000295192">
    <property type="component" value="Unassembled WGS sequence"/>
</dbReference>
<feature type="compositionally biased region" description="Low complexity" evidence="1">
    <location>
        <begin position="289"/>
        <end position="301"/>
    </location>
</feature>
<dbReference type="PANTHER" id="PTHR13328:SF4">
    <property type="entry name" value="NEGATIVE ELONGATION FACTOR A"/>
    <property type="match status" value="1"/>
</dbReference>
<feature type="region of interest" description="Disordered" evidence="1">
    <location>
        <begin position="393"/>
        <end position="433"/>
    </location>
</feature>
<dbReference type="EMBL" id="LSRL02000188">
    <property type="protein sequence ID" value="TDG42926.1"/>
    <property type="molecule type" value="Genomic_DNA"/>
</dbReference>
<dbReference type="GO" id="GO:0032021">
    <property type="term" value="C:NELF complex"/>
    <property type="evidence" value="ECO:0007669"/>
    <property type="project" value="TreeGrafter"/>
</dbReference>
<feature type="region of interest" description="Disordered" evidence="1">
    <location>
        <begin position="1068"/>
        <end position="1096"/>
    </location>
</feature>
<feature type="compositionally biased region" description="Polar residues" evidence="1">
    <location>
        <begin position="187"/>
        <end position="198"/>
    </location>
</feature>
<protein>
    <recommendedName>
        <fullName evidence="2">HDAg domain-containing protein</fullName>
    </recommendedName>
</protein>
<feature type="region of interest" description="Disordered" evidence="1">
    <location>
        <begin position="1129"/>
        <end position="1160"/>
    </location>
</feature>
<dbReference type="Pfam" id="PF23553">
    <property type="entry name" value="NELF-A_N"/>
    <property type="match status" value="1"/>
</dbReference>
<dbReference type="InterPro" id="IPR052828">
    <property type="entry name" value="NELF-A_domain"/>
</dbReference>
<dbReference type="STRING" id="7232.A0A484B296"/>